<reference evidence="2 3" key="1">
    <citation type="submission" date="2018-11" db="EMBL/GenBank/DDBJ databases">
        <title>Sequencing the genomes of 1000 actinobacteria strains.</title>
        <authorList>
            <person name="Klenk H.-P."/>
        </authorList>
    </citation>
    <scope>NUCLEOTIDE SEQUENCE [LARGE SCALE GENOMIC DNA]</scope>
    <source>
        <strain evidence="2 3">DSM 9580</strain>
    </source>
</reference>
<comment type="caution">
    <text evidence="2">The sequence shown here is derived from an EMBL/GenBank/DDBJ whole genome shotgun (WGS) entry which is preliminary data.</text>
</comment>
<proteinExistence type="predicted"/>
<evidence type="ECO:0000313" key="3">
    <source>
        <dbReference type="Proteomes" id="UP000275456"/>
    </source>
</evidence>
<feature type="region of interest" description="Disordered" evidence="1">
    <location>
        <begin position="111"/>
        <end position="130"/>
    </location>
</feature>
<evidence type="ECO:0000313" key="2">
    <source>
        <dbReference type="EMBL" id="ROR65337.1"/>
    </source>
</evidence>
<gene>
    <name evidence="2" type="ORF">EDD26_0703</name>
</gene>
<dbReference type="AlphaFoldDB" id="A0A3N2AQM3"/>
<sequence>MTAPIAAEDGHVREFFEPRLPKGAVGPSRFGVDRGLPDALLDLNARNGKGDTSLDSATYEVHHGDGDDYRWPNQGVGVLSVGVKCGHNALASEQPVIAIGLPTTHVRRAARRVDESDDEPIDQVDTGVGVPGNDNDACHGVIECTNGQAPSESVAWPVWQRLQRHIKRLPQLKGWSYDCRKSRVRVFRVLGLWAIATLLVGCGARIDTIMRIAADGSGTRVMVLILPAEDAEQLIGGISAVDASVERHLPEELSYSGIAVQADGALSATISMSFASTDEYLSKATALLAASGVSRPSPLFSVAKSPLVSVLRIEEEFTSAELLGWLFAGLEEDGVIASASNAWEFGDTTLEYAGQAAVMHDGRMVASLINDRGFARVTVRTDIRDASEATRAITYEMGADSDPVLYERYLADHTPEGAQLIRNGNVWAVSFSGTLDVVAAATDVALDTEGTVLAATVEPAADDPASVTLTLEDSSSCANVCAADAPPLTDVVTVALASTRKPSMSI</sequence>
<accession>A0A3N2AQM3</accession>
<protein>
    <submittedName>
        <fullName evidence="2">Uncharacterized protein</fullName>
    </submittedName>
</protein>
<evidence type="ECO:0000256" key="1">
    <source>
        <dbReference type="SAM" id="MobiDB-lite"/>
    </source>
</evidence>
<organism evidence="2 3">
    <name type="scientific">Agrococcus jenensis</name>
    <dbReference type="NCBI Taxonomy" id="46353"/>
    <lineage>
        <taxon>Bacteria</taxon>
        <taxon>Bacillati</taxon>
        <taxon>Actinomycetota</taxon>
        <taxon>Actinomycetes</taxon>
        <taxon>Micrococcales</taxon>
        <taxon>Microbacteriaceae</taxon>
        <taxon>Agrococcus</taxon>
    </lineage>
</organism>
<dbReference type="EMBL" id="RKHJ01000001">
    <property type="protein sequence ID" value="ROR65337.1"/>
    <property type="molecule type" value="Genomic_DNA"/>
</dbReference>
<name>A0A3N2AQM3_9MICO</name>
<keyword evidence="3" id="KW-1185">Reference proteome</keyword>
<dbReference type="Proteomes" id="UP000275456">
    <property type="component" value="Unassembled WGS sequence"/>
</dbReference>